<keyword evidence="1" id="KW-1133">Transmembrane helix</keyword>
<evidence type="ECO:0000313" key="3">
    <source>
        <dbReference type="Proteomes" id="UP000660611"/>
    </source>
</evidence>
<feature type="transmembrane region" description="Helical" evidence="1">
    <location>
        <begin position="6"/>
        <end position="27"/>
    </location>
</feature>
<dbReference type="EMBL" id="BONQ01000050">
    <property type="protein sequence ID" value="GIG45142.1"/>
    <property type="molecule type" value="Genomic_DNA"/>
</dbReference>
<organism evidence="2 3">
    <name type="scientific">Dactylosporangium siamense</name>
    <dbReference type="NCBI Taxonomy" id="685454"/>
    <lineage>
        <taxon>Bacteria</taxon>
        <taxon>Bacillati</taxon>
        <taxon>Actinomycetota</taxon>
        <taxon>Actinomycetes</taxon>
        <taxon>Micromonosporales</taxon>
        <taxon>Micromonosporaceae</taxon>
        <taxon>Dactylosporangium</taxon>
    </lineage>
</organism>
<sequence length="174" mass="19650">MAGWLTVVGTLGGVLVTAAVGLITAMLSHRWQQERLRLEQRFASERELRATRREVYARYLVTAQRLFDTANTLHRQRSEAPLDLADVIARPPAELRGPLTDNETVRVETMLLATGPVREVLDTYDRALWNLLPRMASGTDRAGQPECTKLYHQLVQAMHAEIHGDRPERAQDQA</sequence>
<evidence type="ECO:0000256" key="1">
    <source>
        <dbReference type="SAM" id="Phobius"/>
    </source>
</evidence>
<gene>
    <name evidence="2" type="ORF">Dsi01nite_031830</name>
</gene>
<name>A0A919PJ76_9ACTN</name>
<evidence type="ECO:0000313" key="2">
    <source>
        <dbReference type="EMBL" id="GIG45142.1"/>
    </source>
</evidence>
<keyword evidence="1" id="KW-0472">Membrane</keyword>
<dbReference type="AlphaFoldDB" id="A0A919PJ76"/>
<proteinExistence type="predicted"/>
<comment type="caution">
    <text evidence="2">The sequence shown here is derived from an EMBL/GenBank/DDBJ whole genome shotgun (WGS) entry which is preliminary data.</text>
</comment>
<reference evidence="2" key="1">
    <citation type="submission" date="2021-01" db="EMBL/GenBank/DDBJ databases">
        <title>Whole genome shotgun sequence of Dactylosporangium siamense NBRC 106093.</title>
        <authorList>
            <person name="Komaki H."/>
            <person name="Tamura T."/>
        </authorList>
    </citation>
    <scope>NUCLEOTIDE SEQUENCE</scope>
    <source>
        <strain evidence="2">NBRC 106093</strain>
    </source>
</reference>
<dbReference type="Proteomes" id="UP000660611">
    <property type="component" value="Unassembled WGS sequence"/>
</dbReference>
<dbReference type="RefSeq" id="WP_203846951.1">
    <property type="nucleotide sequence ID" value="NZ_BAAAVW010000009.1"/>
</dbReference>
<accession>A0A919PJ76</accession>
<keyword evidence="1" id="KW-0812">Transmembrane</keyword>
<protein>
    <submittedName>
        <fullName evidence="2">Uncharacterized protein</fullName>
    </submittedName>
</protein>
<keyword evidence="3" id="KW-1185">Reference proteome</keyword>